<feature type="compositionally biased region" description="Basic and acidic residues" evidence="1">
    <location>
        <begin position="27"/>
        <end position="61"/>
    </location>
</feature>
<evidence type="ECO:0000256" key="1">
    <source>
        <dbReference type="SAM" id="MobiDB-lite"/>
    </source>
</evidence>
<protein>
    <submittedName>
        <fullName evidence="2">Uncharacterized protein</fullName>
    </submittedName>
</protein>
<evidence type="ECO:0000313" key="2">
    <source>
        <dbReference type="EMBL" id="ESA08267.1"/>
    </source>
</evidence>
<gene>
    <name evidence="2" type="ORF">GLOINDRAFT_31914</name>
</gene>
<organism evidence="2">
    <name type="scientific">Rhizophagus irregularis (strain DAOM 181602 / DAOM 197198 / MUCL 43194)</name>
    <name type="common">Arbuscular mycorrhizal fungus</name>
    <name type="synonym">Glomus intraradices</name>
    <dbReference type="NCBI Taxonomy" id="747089"/>
    <lineage>
        <taxon>Eukaryota</taxon>
        <taxon>Fungi</taxon>
        <taxon>Fungi incertae sedis</taxon>
        <taxon>Mucoromycota</taxon>
        <taxon>Glomeromycotina</taxon>
        <taxon>Glomeromycetes</taxon>
        <taxon>Glomerales</taxon>
        <taxon>Glomeraceae</taxon>
        <taxon>Rhizophagus</taxon>
    </lineage>
</organism>
<dbReference type="HOGENOM" id="CLU_2813689_0_0_1"/>
<sequence length="67" mass="7481">MKAIYDSAMQDDLGLGLQVMNSYVKMDKGNVEGSKSKGKEIETDNDKLNENNKRIQGSREDNDSDIV</sequence>
<dbReference type="EMBL" id="KI289403">
    <property type="protein sequence ID" value="ESA08267.1"/>
    <property type="molecule type" value="Genomic_DNA"/>
</dbReference>
<name>U9TLD9_RHIID</name>
<dbReference type="AlphaFoldDB" id="U9TLD9"/>
<accession>U9TLD9</accession>
<dbReference type="VEuPathDB" id="FungiDB:RhiirFUN_007965"/>
<feature type="region of interest" description="Disordered" evidence="1">
    <location>
        <begin position="27"/>
        <end position="67"/>
    </location>
</feature>
<proteinExistence type="predicted"/>
<reference evidence="2" key="1">
    <citation type="submission" date="2013-07" db="EMBL/GenBank/DDBJ databases">
        <title>The genome of an arbuscular mycorrhizal fungus provides insights into the evolution of the oldest plant symbiosis.</title>
        <authorList>
            <consortium name="DOE Joint Genome Institute"/>
            <person name="Tisserant E."/>
            <person name="Malbreil M."/>
            <person name="Kuo A."/>
            <person name="Kohler A."/>
            <person name="Symeonidi A."/>
            <person name="Balestrini R."/>
            <person name="Charron P."/>
            <person name="Duensing N."/>
            <person name="Frei-dit-Frey N."/>
            <person name="Gianinazzi-Pearson V."/>
            <person name="Gilbert B."/>
            <person name="Handa Y."/>
            <person name="Hijri M."/>
            <person name="Kaul R."/>
            <person name="Kawaguchi M."/>
            <person name="Krajinski F."/>
            <person name="Lammers P."/>
            <person name="Lapierre D."/>
            <person name="Masclaux F.G."/>
            <person name="Murat C."/>
            <person name="Morin E."/>
            <person name="Ndikumana S."/>
            <person name="Pagni M."/>
            <person name="Petitpierre D."/>
            <person name="Requena N."/>
            <person name="Rosikiewicz P."/>
            <person name="Riley R."/>
            <person name="Saito K."/>
            <person name="San Clemente H."/>
            <person name="Shapiro H."/>
            <person name="van Tuinen D."/>
            <person name="Becard G."/>
            <person name="Bonfante P."/>
            <person name="Paszkowski U."/>
            <person name="Shachar-Hill Y."/>
            <person name="Young J.P."/>
            <person name="Sanders I.R."/>
            <person name="Henrissat B."/>
            <person name="Rensing S.A."/>
            <person name="Grigoriev I.V."/>
            <person name="Corradi N."/>
            <person name="Roux C."/>
            <person name="Martin F."/>
        </authorList>
    </citation>
    <scope>NUCLEOTIDE SEQUENCE</scope>
    <source>
        <strain evidence="2">DAOM 197198</strain>
    </source>
</reference>